<dbReference type="Proteomes" id="UP000243515">
    <property type="component" value="Unassembled WGS sequence"/>
</dbReference>
<dbReference type="InterPro" id="IPR017972">
    <property type="entry name" value="Cyt_P450_CS"/>
</dbReference>
<keyword evidence="3 7" id="KW-0479">Metal-binding</keyword>
<dbReference type="PRINTS" id="PR00463">
    <property type="entry name" value="EP450I"/>
</dbReference>
<dbReference type="InterPro" id="IPR001128">
    <property type="entry name" value="Cyt_P450"/>
</dbReference>
<evidence type="ECO:0000256" key="4">
    <source>
        <dbReference type="ARBA" id="ARBA00023002"/>
    </source>
</evidence>
<dbReference type="GO" id="GO:0005506">
    <property type="term" value="F:iron ion binding"/>
    <property type="evidence" value="ECO:0007669"/>
    <property type="project" value="InterPro"/>
</dbReference>
<dbReference type="PROSITE" id="PS00086">
    <property type="entry name" value="CYTOCHROME_P450"/>
    <property type="match status" value="1"/>
</dbReference>
<dbReference type="Pfam" id="PF00067">
    <property type="entry name" value="p450"/>
    <property type="match status" value="1"/>
</dbReference>
<accession>A0A232LP02</accession>
<evidence type="ECO:0000313" key="9">
    <source>
        <dbReference type="EMBL" id="OXV05891.1"/>
    </source>
</evidence>
<dbReference type="InterPro" id="IPR036396">
    <property type="entry name" value="Cyt_P450_sf"/>
</dbReference>
<evidence type="ECO:0000256" key="3">
    <source>
        <dbReference type="ARBA" id="ARBA00022723"/>
    </source>
</evidence>
<feature type="binding site" description="axial binding residue" evidence="7">
    <location>
        <position position="388"/>
    </location>
    <ligand>
        <name>heme</name>
        <dbReference type="ChEBI" id="CHEBI:30413"/>
    </ligand>
    <ligandPart>
        <name>Fe</name>
        <dbReference type="ChEBI" id="CHEBI:18248"/>
    </ligandPart>
</feature>
<evidence type="ECO:0000256" key="5">
    <source>
        <dbReference type="ARBA" id="ARBA00023004"/>
    </source>
</evidence>
<sequence>MYLLKTPFRTVFVLPPPFVTEYGWLPENKVSSAVDLSERFLGEYTLIGSMTPDKPGDRTHTAIAYAKGSLTKNAAQVIDAVYEQVDYALDREIGNERSASKVITLFRLTTTIFLHVFERLFVGPDLARNEEWMEISSEHSAAAFRAAFALAKYHWLFRPIAARYIPEMRRLHYLNQKLDGYLRPLHQARLQAMKQPDFKPPVDLIQSYIDHAGSYASNTHKFVETMVTVNIAGIQSTGRVLLQALFDLADHPECISSLREEIAMVKAKARRAHGGDDDILNPTFLAELHKMDSFLKESQRFHHANLLSVYRKIITPLRLSNGTVLPANSYVAVPGAIQATNAENGSVFTFQPFQWAEKRAIPGQNERKLGYVFSGPDSLEFGAGSHACPGRFFATNALKVALIRILDRYDFRLPTGTRRPPAIYNHLFEMVQDRNAGLEFSVRGS</sequence>
<dbReference type="AlphaFoldDB" id="A0A232LP02"/>
<evidence type="ECO:0008006" key="11">
    <source>
        <dbReference type="Google" id="ProtNLM"/>
    </source>
</evidence>
<organism evidence="9 10">
    <name type="scientific">Elaphomyces granulatus</name>
    <dbReference type="NCBI Taxonomy" id="519963"/>
    <lineage>
        <taxon>Eukaryota</taxon>
        <taxon>Fungi</taxon>
        <taxon>Dikarya</taxon>
        <taxon>Ascomycota</taxon>
        <taxon>Pezizomycotina</taxon>
        <taxon>Eurotiomycetes</taxon>
        <taxon>Eurotiomycetidae</taxon>
        <taxon>Eurotiales</taxon>
        <taxon>Elaphomycetaceae</taxon>
        <taxon>Elaphomyces</taxon>
    </lineage>
</organism>
<keyword evidence="10" id="KW-1185">Reference proteome</keyword>
<evidence type="ECO:0000256" key="6">
    <source>
        <dbReference type="ARBA" id="ARBA00023033"/>
    </source>
</evidence>
<dbReference type="PANTHER" id="PTHR46206">
    <property type="entry name" value="CYTOCHROME P450"/>
    <property type="match status" value="1"/>
</dbReference>
<comment type="cofactor">
    <cofactor evidence="1 7">
        <name>heme</name>
        <dbReference type="ChEBI" id="CHEBI:30413"/>
    </cofactor>
</comment>
<keyword evidence="6 8" id="KW-0503">Monooxygenase</keyword>
<dbReference type="OrthoDB" id="1844152at2759"/>
<evidence type="ECO:0000256" key="1">
    <source>
        <dbReference type="ARBA" id="ARBA00001971"/>
    </source>
</evidence>
<keyword evidence="5 7" id="KW-0408">Iron</keyword>
<evidence type="ECO:0000256" key="2">
    <source>
        <dbReference type="ARBA" id="ARBA00010617"/>
    </source>
</evidence>
<dbReference type="CDD" id="cd11041">
    <property type="entry name" value="CYP503A1-like"/>
    <property type="match status" value="1"/>
</dbReference>
<gene>
    <name evidence="9" type="ORF">Egran_06343</name>
</gene>
<evidence type="ECO:0000313" key="10">
    <source>
        <dbReference type="Proteomes" id="UP000243515"/>
    </source>
</evidence>
<proteinExistence type="inferred from homology"/>
<comment type="caution">
    <text evidence="9">The sequence shown here is derived from an EMBL/GenBank/DDBJ whole genome shotgun (WGS) entry which is preliminary data.</text>
</comment>
<keyword evidence="4 8" id="KW-0560">Oxidoreductase</keyword>
<name>A0A232LP02_9EURO</name>
<dbReference type="Gene3D" id="1.10.630.10">
    <property type="entry name" value="Cytochrome P450"/>
    <property type="match status" value="1"/>
</dbReference>
<keyword evidence="7 8" id="KW-0349">Heme</keyword>
<dbReference type="GO" id="GO:0016705">
    <property type="term" value="F:oxidoreductase activity, acting on paired donors, with incorporation or reduction of molecular oxygen"/>
    <property type="evidence" value="ECO:0007669"/>
    <property type="project" value="InterPro"/>
</dbReference>
<comment type="similarity">
    <text evidence="2 8">Belongs to the cytochrome P450 family.</text>
</comment>
<dbReference type="GO" id="GO:0020037">
    <property type="term" value="F:heme binding"/>
    <property type="evidence" value="ECO:0007669"/>
    <property type="project" value="InterPro"/>
</dbReference>
<evidence type="ECO:0000256" key="8">
    <source>
        <dbReference type="RuleBase" id="RU000461"/>
    </source>
</evidence>
<dbReference type="GO" id="GO:0004497">
    <property type="term" value="F:monooxygenase activity"/>
    <property type="evidence" value="ECO:0007669"/>
    <property type="project" value="UniProtKB-KW"/>
</dbReference>
<dbReference type="SUPFAM" id="SSF48264">
    <property type="entry name" value="Cytochrome P450"/>
    <property type="match status" value="1"/>
</dbReference>
<protein>
    <recommendedName>
        <fullName evidence="11">Cytochrome P450</fullName>
    </recommendedName>
</protein>
<evidence type="ECO:0000256" key="7">
    <source>
        <dbReference type="PIRSR" id="PIRSR602401-1"/>
    </source>
</evidence>
<dbReference type="EMBL" id="NPHW01006327">
    <property type="protein sequence ID" value="OXV05891.1"/>
    <property type="molecule type" value="Genomic_DNA"/>
</dbReference>
<dbReference type="PANTHER" id="PTHR46206:SF6">
    <property type="entry name" value="CYTOCHROME P450 MONOOXYGENASE AN1598-RELATED"/>
    <property type="match status" value="1"/>
</dbReference>
<dbReference type="InterPro" id="IPR002401">
    <property type="entry name" value="Cyt_P450_E_grp-I"/>
</dbReference>
<reference evidence="9 10" key="1">
    <citation type="journal article" date="2015" name="Environ. Microbiol.">
        <title>Metagenome sequence of Elaphomyces granulatus from sporocarp tissue reveals Ascomycota ectomycorrhizal fingerprints of genome expansion and a Proteobacteria-rich microbiome.</title>
        <authorList>
            <person name="Quandt C.A."/>
            <person name="Kohler A."/>
            <person name="Hesse C.N."/>
            <person name="Sharpton T.J."/>
            <person name="Martin F."/>
            <person name="Spatafora J.W."/>
        </authorList>
    </citation>
    <scope>NUCLEOTIDE SEQUENCE [LARGE SCALE GENOMIC DNA]</scope>
    <source>
        <strain evidence="9 10">OSC145934</strain>
    </source>
</reference>